<comment type="caution">
    <text evidence="2">The sequence shown here is derived from an EMBL/GenBank/DDBJ whole genome shotgun (WGS) entry which is preliminary data.</text>
</comment>
<evidence type="ECO:0000256" key="1">
    <source>
        <dbReference type="SAM" id="MobiDB-lite"/>
    </source>
</evidence>
<dbReference type="EMBL" id="JAYKXP010000080">
    <property type="protein sequence ID" value="KAK7029682.1"/>
    <property type="molecule type" value="Genomic_DNA"/>
</dbReference>
<dbReference type="AlphaFoldDB" id="A0AAW0BS70"/>
<feature type="region of interest" description="Disordered" evidence="1">
    <location>
        <begin position="100"/>
        <end position="129"/>
    </location>
</feature>
<name>A0AAW0BS70_9AGAR</name>
<proteinExistence type="predicted"/>
<keyword evidence="3" id="KW-1185">Reference proteome</keyword>
<evidence type="ECO:0000313" key="2">
    <source>
        <dbReference type="EMBL" id="KAK7029682.1"/>
    </source>
</evidence>
<sequence length="206" mass="23530">MPLPLDTSLSRPWSDSITTYAEAINETLRASGYWDMKYAQHQSVPEVIHPVDRCWCDFASGTFFEPFNTTEWEVLSVNRVKEGMMRRAKYAEDLEKKKEVKEEGMELEEPTDMPRTVSPYTPSPSASTWGRATNATSISIGGIRSSLWKAFESWKFAPRNAQSDEQVRTVSQNTSNHACQSLLRKEYDLRPYGVGIVVDFSWSRNT</sequence>
<evidence type="ECO:0000313" key="3">
    <source>
        <dbReference type="Proteomes" id="UP001383192"/>
    </source>
</evidence>
<accession>A0AAW0BS70</accession>
<organism evidence="2 3">
    <name type="scientific">Paramarasmius palmivorus</name>
    <dbReference type="NCBI Taxonomy" id="297713"/>
    <lineage>
        <taxon>Eukaryota</taxon>
        <taxon>Fungi</taxon>
        <taxon>Dikarya</taxon>
        <taxon>Basidiomycota</taxon>
        <taxon>Agaricomycotina</taxon>
        <taxon>Agaricomycetes</taxon>
        <taxon>Agaricomycetidae</taxon>
        <taxon>Agaricales</taxon>
        <taxon>Marasmiineae</taxon>
        <taxon>Marasmiaceae</taxon>
        <taxon>Paramarasmius</taxon>
    </lineage>
</organism>
<reference evidence="2 3" key="1">
    <citation type="submission" date="2024-01" db="EMBL/GenBank/DDBJ databases">
        <title>A draft genome for a cacao thread blight-causing isolate of Paramarasmius palmivorus.</title>
        <authorList>
            <person name="Baruah I.K."/>
            <person name="Bukari Y."/>
            <person name="Amoako-Attah I."/>
            <person name="Meinhardt L.W."/>
            <person name="Bailey B.A."/>
            <person name="Cohen S.P."/>
        </authorList>
    </citation>
    <scope>NUCLEOTIDE SEQUENCE [LARGE SCALE GENOMIC DNA]</scope>
    <source>
        <strain evidence="2 3">GH-12</strain>
    </source>
</reference>
<feature type="compositionally biased region" description="Polar residues" evidence="1">
    <location>
        <begin position="118"/>
        <end position="129"/>
    </location>
</feature>
<dbReference type="Proteomes" id="UP001383192">
    <property type="component" value="Unassembled WGS sequence"/>
</dbReference>
<gene>
    <name evidence="2" type="ORF">VNI00_014380</name>
</gene>
<protein>
    <submittedName>
        <fullName evidence="2">Uncharacterized protein</fullName>
    </submittedName>
</protein>